<dbReference type="AlphaFoldDB" id="A0A3B0SZ32"/>
<organism evidence="1">
    <name type="scientific">hydrothermal vent metagenome</name>
    <dbReference type="NCBI Taxonomy" id="652676"/>
    <lineage>
        <taxon>unclassified sequences</taxon>
        <taxon>metagenomes</taxon>
        <taxon>ecological metagenomes</taxon>
    </lineage>
</organism>
<evidence type="ECO:0000313" key="1">
    <source>
        <dbReference type="EMBL" id="VAW11305.1"/>
    </source>
</evidence>
<accession>A0A3B0SZ32</accession>
<sequence length="30" mass="3380">MEKWCETAVSLTYDDGLDCHLGIVRPALDQ</sequence>
<name>A0A3B0SZ32_9ZZZZ</name>
<dbReference type="EMBL" id="UOEL01000058">
    <property type="protein sequence ID" value="VAW11305.1"/>
    <property type="molecule type" value="Genomic_DNA"/>
</dbReference>
<protein>
    <submittedName>
        <fullName evidence="1">Uncharacterized protein</fullName>
    </submittedName>
</protein>
<gene>
    <name evidence="1" type="ORF">MNBD_BACTEROID03-274</name>
</gene>
<proteinExistence type="predicted"/>
<reference evidence="1" key="1">
    <citation type="submission" date="2018-06" db="EMBL/GenBank/DDBJ databases">
        <authorList>
            <person name="Zhirakovskaya E."/>
        </authorList>
    </citation>
    <scope>NUCLEOTIDE SEQUENCE</scope>
</reference>